<comment type="caution">
    <text evidence="1">The sequence shown here is derived from an EMBL/GenBank/DDBJ whole genome shotgun (WGS) entry which is preliminary data.</text>
</comment>
<protein>
    <submittedName>
        <fullName evidence="1">Uncharacterized protein</fullName>
    </submittedName>
</protein>
<proteinExistence type="predicted"/>
<gene>
    <name evidence="1" type="ORF">CQA63_07390</name>
</gene>
<sequence>MKLLSKDCVSKPRFIAFEFRGQRVGKLYQSPATPYFCHILGLYARRISLIHQRLQSRFFTLKACWLTKWQIL</sequence>
<name>A0A3D8I408_9HELI</name>
<evidence type="ECO:0000313" key="1">
    <source>
        <dbReference type="EMBL" id="RDU59261.1"/>
    </source>
</evidence>
<dbReference type="Proteomes" id="UP000256599">
    <property type="component" value="Unassembled WGS sequence"/>
</dbReference>
<dbReference type="RefSeq" id="WP_104700513.1">
    <property type="nucleotide sequence ID" value="NZ_FZPP01000037.1"/>
</dbReference>
<reference evidence="1 2" key="1">
    <citation type="submission" date="2018-04" db="EMBL/GenBank/DDBJ databases">
        <title>Novel Campyloabacter and Helicobacter Species and Strains.</title>
        <authorList>
            <person name="Mannion A.J."/>
            <person name="Shen Z."/>
            <person name="Fox J.G."/>
        </authorList>
    </citation>
    <scope>NUCLEOTIDE SEQUENCE [LARGE SCALE GENOMIC DNA]</scope>
    <source>
        <strain evidence="1 2">MIT 98-6070</strain>
    </source>
</reference>
<accession>A0A3D8I408</accession>
<dbReference type="EMBL" id="NXLR01000015">
    <property type="protein sequence ID" value="RDU59261.1"/>
    <property type="molecule type" value="Genomic_DNA"/>
</dbReference>
<keyword evidence="2" id="KW-1185">Reference proteome</keyword>
<evidence type="ECO:0000313" key="2">
    <source>
        <dbReference type="Proteomes" id="UP000256599"/>
    </source>
</evidence>
<organism evidence="1 2">
    <name type="scientific">Helicobacter marmotae</name>
    <dbReference type="NCBI Taxonomy" id="152490"/>
    <lineage>
        <taxon>Bacteria</taxon>
        <taxon>Pseudomonadati</taxon>
        <taxon>Campylobacterota</taxon>
        <taxon>Epsilonproteobacteria</taxon>
        <taxon>Campylobacterales</taxon>
        <taxon>Helicobacteraceae</taxon>
        <taxon>Helicobacter</taxon>
    </lineage>
</organism>
<dbReference type="AlphaFoldDB" id="A0A3D8I408"/>